<feature type="signal peptide" evidence="2">
    <location>
        <begin position="1"/>
        <end position="19"/>
    </location>
</feature>
<dbReference type="Pfam" id="PF13343">
    <property type="entry name" value="SBP_bac_6"/>
    <property type="match status" value="1"/>
</dbReference>
<comment type="caution">
    <text evidence="4">The sequence shown here is derived from an EMBL/GenBank/DDBJ whole genome shotgun (WGS) entry which is preliminary data.</text>
</comment>
<dbReference type="AlphaFoldDB" id="A0A7W8KI92"/>
<name>A0A7W8KI92_9DEIO</name>
<evidence type="ECO:0000313" key="6">
    <source>
        <dbReference type="Proteomes" id="UP000619376"/>
    </source>
</evidence>
<dbReference type="RefSeq" id="WP_184115344.1">
    <property type="nucleotide sequence ID" value="NZ_BNAJ01000015.1"/>
</dbReference>
<dbReference type="SUPFAM" id="SSF53850">
    <property type="entry name" value="Periplasmic binding protein-like II"/>
    <property type="match status" value="1"/>
</dbReference>
<evidence type="ECO:0000256" key="1">
    <source>
        <dbReference type="ARBA" id="ARBA00022729"/>
    </source>
</evidence>
<evidence type="ECO:0000313" key="5">
    <source>
        <dbReference type="Proteomes" id="UP000539473"/>
    </source>
</evidence>
<dbReference type="EMBL" id="JACHFK010000014">
    <property type="protein sequence ID" value="MBB5378686.1"/>
    <property type="molecule type" value="Genomic_DNA"/>
</dbReference>
<keyword evidence="1 2" id="KW-0732">Signal</keyword>
<reference evidence="3" key="1">
    <citation type="journal article" date="2014" name="Int. J. Syst. Evol. Microbiol.">
        <title>Complete genome of a new Firmicutes species belonging to the dominant human colonic microbiota ('Ruminococcus bicirculans') reveals two chromosomes and a selective capacity to utilize plant glucans.</title>
        <authorList>
            <consortium name="NISC Comparative Sequencing Program"/>
            <person name="Wegmann U."/>
            <person name="Louis P."/>
            <person name="Goesmann A."/>
            <person name="Henrissat B."/>
            <person name="Duncan S.H."/>
            <person name="Flint H.J."/>
        </authorList>
    </citation>
    <scope>NUCLEOTIDE SEQUENCE</scope>
    <source>
        <strain evidence="3">CGMCC 1.18437</strain>
    </source>
</reference>
<proteinExistence type="predicted"/>
<accession>A0A7W8KI92</accession>
<evidence type="ECO:0000256" key="2">
    <source>
        <dbReference type="SAM" id="SignalP"/>
    </source>
</evidence>
<reference evidence="3" key="4">
    <citation type="submission" date="2024-05" db="EMBL/GenBank/DDBJ databases">
        <authorList>
            <person name="Sun Q."/>
            <person name="Zhou Y."/>
        </authorList>
    </citation>
    <scope>NUCLEOTIDE SEQUENCE</scope>
    <source>
        <strain evidence="3">CGMCC 1.18437</strain>
    </source>
</reference>
<evidence type="ECO:0000313" key="4">
    <source>
        <dbReference type="EMBL" id="MBB5378686.1"/>
    </source>
</evidence>
<gene>
    <name evidence="3" type="ORF">GCM10017781_42330</name>
    <name evidence="4" type="ORF">HNQ07_004193</name>
</gene>
<sequence>MNRSILLLSALCLTATASAQTPAPIVMYSAIGYAQNVIDAFTKKTGIPVKMVDLSTGPLVAKVQAEKQNPQWNVVWFDGAEAMRDLANQNMLLKGWEPDVKWNALSKQVRPADKAYIPGGVTLAGVFIVNTKLVPDSKMPVSWAELSKPEWKGLVGMPNPAVSGPTYPLVAGLMQAMGGEAQGKAVLSSVKANGLQVFDTNGPMIKQLLSGGIAIAAAQSTRAVDALIKKEAVKVVYPKGVSLLPSDFGISAKASPAVQDSVKKFIEFFLSPEGQAAALNSGDSDGYFYPLVDGVSANALATPIEKVAFLKVDPLVWGPREAEINTWFANTIAR</sequence>
<dbReference type="PANTHER" id="PTHR30006:SF24">
    <property type="entry name" value="SLL0237 PROTEIN"/>
    <property type="match status" value="1"/>
</dbReference>
<evidence type="ECO:0000313" key="3">
    <source>
        <dbReference type="EMBL" id="GHF61702.1"/>
    </source>
</evidence>
<dbReference type="Gene3D" id="3.40.190.10">
    <property type="entry name" value="Periplasmic binding protein-like II"/>
    <property type="match status" value="2"/>
</dbReference>
<organism evidence="4 5">
    <name type="scientific">Deinococcus metalli</name>
    <dbReference type="NCBI Taxonomy" id="1141878"/>
    <lineage>
        <taxon>Bacteria</taxon>
        <taxon>Thermotogati</taxon>
        <taxon>Deinococcota</taxon>
        <taxon>Deinococci</taxon>
        <taxon>Deinococcales</taxon>
        <taxon>Deinococcaceae</taxon>
        <taxon>Deinococcus</taxon>
    </lineage>
</organism>
<keyword evidence="6" id="KW-1185">Reference proteome</keyword>
<dbReference type="Proteomes" id="UP000619376">
    <property type="component" value="Unassembled WGS sequence"/>
</dbReference>
<dbReference type="PANTHER" id="PTHR30006">
    <property type="entry name" value="THIAMINE-BINDING PERIPLASMIC PROTEIN-RELATED"/>
    <property type="match status" value="1"/>
</dbReference>
<reference evidence="6" key="2">
    <citation type="journal article" date="2019" name="Int. J. Syst. Evol. Microbiol.">
        <title>The Global Catalogue of Microorganisms (GCM) 10K type strain sequencing project: providing services to taxonomists for standard genome sequencing and annotation.</title>
        <authorList>
            <consortium name="The Broad Institute Genomics Platform"/>
            <consortium name="The Broad Institute Genome Sequencing Center for Infectious Disease"/>
            <person name="Wu L."/>
            <person name="Ma J."/>
        </authorList>
    </citation>
    <scope>NUCLEOTIDE SEQUENCE [LARGE SCALE GENOMIC DNA]</scope>
    <source>
        <strain evidence="6">CGMCC 1.18437</strain>
    </source>
</reference>
<feature type="chain" id="PRO_5030718780" evidence="2">
    <location>
        <begin position="20"/>
        <end position="334"/>
    </location>
</feature>
<protein>
    <submittedName>
        <fullName evidence="4">Iron(III) transport system substrate-binding protein</fullName>
    </submittedName>
    <submittedName>
        <fullName evidence="3">Iron(III)-binding protein</fullName>
    </submittedName>
</protein>
<dbReference type="Proteomes" id="UP000539473">
    <property type="component" value="Unassembled WGS sequence"/>
</dbReference>
<reference evidence="4 5" key="3">
    <citation type="submission" date="2020-08" db="EMBL/GenBank/DDBJ databases">
        <title>Genomic Encyclopedia of Type Strains, Phase IV (KMG-IV): sequencing the most valuable type-strain genomes for metagenomic binning, comparative biology and taxonomic classification.</title>
        <authorList>
            <person name="Goeker M."/>
        </authorList>
    </citation>
    <scope>NUCLEOTIDE SEQUENCE [LARGE SCALE GENOMIC DNA]</scope>
    <source>
        <strain evidence="4 5">DSM 27521</strain>
    </source>
</reference>
<dbReference type="EMBL" id="BNAJ01000015">
    <property type="protein sequence ID" value="GHF61702.1"/>
    <property type="molecule type" value="Genomic_DNA"/>
</dbReference>